<feature type="domain" description="Abortive infection protein-like C-terminal" evidence="1">
    <location>
        <begin position="196"/>
        <end position="271"/>
    </location>
</feature>
<dbReference type="EMBL" id="BAABGJ010000081">
    <property type="protein sequence ID" value="GAA4358188.1"/>
    <property type="molecule type" value="Genomic_DNA"/>
</dbReference>
<comment type="caution">
    <text evidence="2">The sequence shown here is derived from an EMBL/GenBank/DDBJ whole genome shotgun (WGS) entry which is preliminary data.</text>
</comment>
<protein>
    <submittedName>
        <fullName evidence="2">Abortive infection family protein</fullName>
    </submittedName>
</protein>
<evidence type="ECO:0000313" key="2">
    <source>
        <dbReference type="EMBL" id="GAA4358188.1"/>
    </source>
</evidence>
<organism evidence="2 3">
    <name type="scientific">Variovorax defluvii</name>
    <dbReference type="NCBI Taxonomy" id="913761"/>
    <lineage>
        <taxon>Bacteria</taxon>
        <taxon>Pseudomonadati</taxon>
        <taxon>Pseudomonadota</taxon>
        <taxon>Betaproteobacteria</taxon>
        <taxon>Burkholderiales</taxon>
        <taxon>Comamonadaceae</taxon>
        <taxon>Variovorax</taxon>
    </lineage>
</organism>
<dbReference type="InterPro" id="IPR026001">
    <property type="entry name" value="Abi-like_C"/>
</dbReference>
<sequence>MTASPLSAPLIAITSNFVSSVETHASLDSLFMYAGAHGDPPEGSKHVKALEWLRATNRHAADPLKVLGKIVEGYMDDPLTDPNYVDEPWKAVSPNLEAKREFCRKFKEVLARDGSLYARGGVITKGGAAPSKTLAQLIKGRDFPAIHREFDRAAETVDIRPREAVSAASNILESIFKIYIEDNGLPMPDKQDLQPVFKVVRSDLGLDPGSIEDEDLKRIISGLFSVVDGIGALRTHAGSAHSEGRKSYKLEPRHARLAVNAAHSVASFVLETWDKRIATKP</sequence>
<evidence type="ECO:0000259" key="1">
    <source>
        <dbReference type="Pfam" id="PF14355"/>
    </source>
</evidence>
<proteinExistence type="predicted"/>
<name>A0ABP8IGK0_9BURK</name>
<evidence type="ECO:0000313" key="3">
    <source>
        <dbReference type="Proteomes" id="UP001500975"/>
    </source>
</evidence>
<dbReference type="Pfam" id="PF14355">
    <property type="entry name" value="Abi_C"/>
    <property type="match status" value="1"/>
</dbReference>
<gene>
    <name evidence="2" type="ORF">GCM10023165_52870</name>
</gene>
<accession>A0ABP8IGK0</accession>
<keyword evidence="3" id="KW-1185">Reference proteome</keyword>
<dbReference type="Proteomes" id="UP001500975">
    <property type="component" value="Unassembled WGS sequence"/>
</dbReference>
<reference evidence="3" key="1">
    <citation type="journal article" date="2019" name="Int. J. Syst. Evol. Microbiol.">
        <title>The Global Catalogue of Microorganisms (GCM) 10K type strain sequencing project: providing services to taxonomists for standard genome sequencing and annotation.</title>
        <authorList>
            <consortium name="The Broad Institute Genomics Platform"/>
            <consortium name="The Broad Institute Genome Sequencing Center for Infectious Disease"/>
            <person name="Wu L."/>
            <person name="Ma J."/>
        </authorList>
    </citation>
    <scope>NUCLEOTIDE SEQUENCE [LARGE SCALE GENOMIC DNA]</scope>
    <source>
        <strain evidence="3">JCM 17804</strain>
    </source>
</reference>